<dbReference type="Proteomes" id="UP000327108">
    <property type="component" value="Unassembled WGS sequence"/>
</dbReference>
<dbReference type="AlphaFoldDB" id="A0A5N1K215"/>
<dbReference type="InterPro" id="IPR053745">
    <property type="entry name" value="Viral_Tail_Comp_sf"/>
</dbReference>
<dbReference type="InterPro" id="IPR021508">
    <property type="entry name" value="Gp17-like"/>
</dbReference>
<accession>A0A5N1K215</accession>
<keyword evidence="2" id="KW-1185">Reference proteome</keyword>
<dbReference type="EMBL" id="VYXQ01000004">
    <property type="protein sequence ID" value="KAA9369560.1"/>
    <property type="molecule type" value="Genomic_DNA"/>
</dbReference>
<comment type="caution">
    <text evidence="1">The sequence shown here is derived from an EMBL/GenBank/DDBJ whole genome shotgun (WGS) entry which is preliminary data.</text>
</comment>
<reference evidence="1 2" key="1">
    <citation type="submission" date="2019-09" db="EMBL/GenBank/DDBJ databases">
        <title>Biological control of the noxious weed angled onion (Allium triquetrum) thwarted by endophytic bacteria in Victoria, Australia.</title>
        <authorList>
            <person name="Tehranchian P."/>
            <person name="Adair R.J."/>
            <person name="Van T.H."/>
            <person name="Morrison P.D."/>
            <person name="Williams H."/>
            <person name="Lawrie A.C."/>
        </authorList>
    </citation>
    <scope>NUCLEOTIDE SEQUENCE [LARGE SCALE GENOMIC DNA]</scope>
    <source>
        <strain evidence="1 2">RPTAtOch1</strain>
    </source>
</reference>
<dbReference type="RefSeq" id="WP_151091917.1">
    <property type="nucleotide sequence ID" value="NZ_VYXQ01000004.1"/>
</dbReference>
<evidence type="ECO:0000313" key="2">
    <source>
        <dbReference type="Proteomes" id="UP000327108"/>
    </source>
</evidence>
<dbReference type="Gene3D" id="3.30.2000.30">
    <property type="match status" value="1"/>
</dbReference>
<name>A0A5N1K215_9HYPH</name>
<proteinExistence type="predicted"/>
<sequence>MSVSVSLANFVISSLKDDPIVASLVSSRIWDHPPADREFPYISLGPDNFRVEDADCIPMREQTLQIDCWSRENGKKWPCKEIVDSVVNVLRNIDGDLTDGALVETRIDLARVIDDPDGITSHGIVQFTAIIEG</sequence>
<dbReference type="Pfam" id="PF11367">
    <property type="entry name" value="Tail_completion_gp17"/>
    <property type="match status" value="1"/>
</dbReference>
<evidence type="ECO:0000313" key="1">
    <source>
        <dbReference type="EMBL" id="KAA9369560.1"/>
    </source>
</evidence>
<protein>
    <submittedName>
        <fullName evidence="1">DUF3168 domain-containing protein</fullName>
    </submittedName>
</protein>
<gene>
    <name evidence="1" type="ORF">F3W84_05330</name>
</gene>
<organism evidence="1 2">
    <name type="scientific">Ochrobactrum quorumnocens</name>
    <dbReference type="NCBI Taxonomy" id="271865"/>
    <lineage>
        <taxon>Bacteria</taxon>
        <taxon>Pseudomonadati</taxon>
        <taxon>Pseudomonadota</taxon>
        <taxon>Alphaproteobacteria</taxon>
        <taxon>Hyphomicrobiales</taxon>
        <taxon>Brucellaceae</taxon>
        <taxon>Brucella/Ochrobactrum group</taxon>
        <taxon>Ochrobactrum</taxon>
    </lineage>
</organism>